<name>A0A1M4SV17_9BACT</name>
<reference evidence="9 10" key="1">
    <citation type="submission" date="2016-11" db="EMBL/GenBank/DDBJ databases">
        <authorList>
            <person name="Jaros S."/>
            <person name="Januszkiewicz K."/>
            <person name="Wedrychowicz H."/>
        </authorList>
    </citation>
    <scope>NUCLEOTIDE SEQUENCE [LARGE SCALE GENOMIC DNA]</scope>
    <source>
        <strain evidence="9 10">DSM 18119</strain>
    </source>
</reference>
<dbReference type="EMBL" id="FQUU01000001">
    <property type="protein sequence ID" value="SHE36040.1"/>
    <property type="molecule type" value="Genomic_DNA"/>
</dbReference>
<dbReference type="Pfam" id="PF08447">
    <property type="entry name" value="PAS_3"/>
    <property type="match status" value="3"/>
</dbReference>
<dbReference type="GO" id="GO:0016020">
    <property type="term" value="C:membrane"/>
    <property type="evidence" value="ECO:0007669"/>
    <property type="project" value="InterPro"/>
</dbReference>
<dbReference type="InterPro" id="IPR035965">
    <property type="entry name" value="PAS-like_dom_sf"/>
</dbReference>
<dbReference type="PANTHER" id="PTHR43304:SF1">
    <property type="entry name" value="PAC DOMAIN-CONTAINING PROTEIN"/>
    <property type="match status" value="1"/>
</dbReference>
<dbReference type="InterPro" id="IPR003018">
    <property type="entry name" value="GAF"/>
</dbReference>
<dbReference type="SMART" id="SM00086">
    <property type="entry name" value="PAC"/>
    <property type="match status" value="3"/>
</dbReference>
<proteinExistence type="predicted"/>
<dbReference type="GO" id="GO:0046983">
    <property type="term" value="F:protein dimerization activity"/>
    <property type="evidence" value="ECO:0007669"/>
    <property type="project" value="InterPro"/>
</dbReference>
<protein>
    <recommendedName>
        <fullName evidence="2">histidine kinase</fullName>
        <ecNumber evidence="2">2.7.13.3</ecNumber>
    </recommendedName>
</protein>
<dbReference type="Gene3D" id="3.30.565.10">
    <property type="entry name" value="Histidine kinase-like ATPase, C-terminal domain"/>
    <property type="match status" value="1"/>
</dbReference>
<dbReference type="PROSITE" id="PS50113">
    <property type="entry name" value="PAC"/>
    <property type="match status" value="3"/>
</dbReference>
<keyword evidence="3" id="KW-0597">Phosphoprotein</keyword>
<feature type="domain" description="PAC" evidence="8">
    <location>
        <begin position="480"/>
        <end position="532"/>
    </location>
</feature>
<dbReference type="InterPro" id="IPR013655">
    <property type="entry name" value="PAS_fold_3"/>
</dbReference>
<dbReference type="SUPFAM" id="SSF55785">
    <property type="entry name" value="PYP-like sensor domain (PAS domain)"/>
    <property type="match status" value="5"/>
</dbReference>
<dbReference type="Gene3D" id="3.30.450.40">
    <property type="match status" value="1"/>
</dbReference>
<dbReference type="Gene3D" id="1.20.5.1930">
    <property type="match status" value="1"/>
</dbReference>
<dbReference type="SMART" id="SM00387">
    <property type="entry name" value="HATPase_c"/>
    <property type="match status" value="1"/>
</dbReference>
<dbReference type="AlphaFoldDB" id="A0A1M4SV17"/>
<evidence type="ECO:0000313" key="9">
    <source>
        <dbReference type="EMBL" id="SHE36040.1"/>
    </source>
</evidence>
<gene>
    <name evidence="9" type="ORF">SAMN02745131_00241</name>
</gene>
<dbReference type="GO" id="GO:0000155">
    <property type="term" value="F:phosphorelay sensor kinase activity"/>
    <property type="evidence" value="ECO:0007669"/>
    <property type="project" value="InterPro"/>
</dbReference>
<accession>A0A1M4SV17</accession>
<dbReference type="InterPro" id="IPR001610">
    <property type="entry name" value="PAC"/>
</dbReference>
<evidence type="ECO:0000256" key="1">
    <source>
        <dbReference type="ARBA" id="ARBA00000085"/>
    </source>
</evidence>
<comment type="catalytic activity">
    <reaction evidence="1">
        <text>ATP + protein L-histidine = ADP + protein N-phospho-L-histidine.</text>
        <dbReference type="EC" id="2.7.13.3"/>
    </reaction>
</comment>
<dbReference type="Pfam" id="PF13185">
    <property type="entry name" value="GAF_2"/>
    <property type="match status" value="1"/>
</dbReference>
<dbReference type="Pfam" id="PF07730">
    <property type="entry name" value="HisKA_3"/>
    <property type="match status" value="1"/>
</dbReference>
<dbReference type="InterPro" id="IPR029016">
    <property type="entry name" value="GAF-like_dom_sf"/>
</dbReference>
<dbReference type="PROSITE" id="PS50109">
    <property type="entry name" value="HIS_KIN"/>
    <property type="match status" value="1"/>
</dbReference>
<dbReference type="PROSITE" id="PS50112">
    <property type="entry name" value="PAS"/>
    <property type="match status" value="3"/>
</dbReference>
<evidence type="ECO:0000313" key="10">
    <source>
        <dbReference type="Proteomes" id="UP000184048"/>
    </source>
</evidence>
<evidence type="ECO:0000259" key="8">
    <source>
        <dbReference type="PROSITE" id="PS50113"/>
    </source>
</evidence>
<dbReference type="Pfam" id="PF02518">
    <property type="entry name" value="HATPase_c"/>
    <property type="match status" value="1"/>
</dbReference>
<dbReference type="EC" id="2.7.13.3" evidence="2"/>
<dbReference type="OrthoDB" id="5522855at2"/>
<dbReference type="InterPro" id="IPR052162">
    <property type="entry name" value="Sensor_kinase/Photoreceptor"/>
</dbReference>
<organism evidence="9 10">
    <name type="scientific">Flavisolibacter ginsengisoli DSM 18119</name>
    <dbReference type="NCBI Taxonomy" id="1121884"/>
    <lineage>
        <taxon>Bacteria</taxon>
        <taxon>Pseudomonadati</taxon>
        <taxon>Bacteroidota</taxon>
        <taxon>Chitinophagia</taxon>
        <taxon>Chitinophagales</taxon>
        <taxon>Chitinophagaceae</taxon>
        <taxon>Flavisolibacter</taxon>
    </lineage>
</organism>
<dbReference type="InterPro" id="IPR005467">
    <property type="entry name" value="His_kinase_dom"/>
</dbReference>
<dbReference type="InterPro" id="IPR011712">
    <property type="entry name" value="Sig_transdc_His_kin_sub3_dim/P"/>
</dbReference>
<feature type="domain" description="PAS" evidence="7">
    <location>
        <begin position="152"/>
        <end position="224"/>
    </location>
</feature>
<dbReference type="RefSeq" id="WP_072833399.1">
    <property type="nucleotide sequence ID" value="NZ_FQUU01000001.1"/>
</dbReference>
<evidence type="ECO:0000256" key="5">
    <source>
        <dbReference type="ARBA" id="ARBA00022777"/>
    </source>
</evidence>
<dbReference type="CDD" id="cd16917">
    <property type="entry name" value="HATPase_UhpB-NarQ-NarX-like"/>
    <property type="match status" value="1"/>
</dbReference>
<dbReference type="Pfam" id="PF13188">
    <property type="entry name" value="PAS_8"/>
    <property type="match status" value="1"/>
</dbReference>
<dbReference type="Proteomes" id="UP000184048">
    <property type="component" value="Unassembled WGS sequence"/>
</dbReference>
<dbReference type="InterPro" id="IPR003594">
    <property type="entry name" value="HATPase_dom"/>
</dbReference>
<sequence>MQDQHQIDASFTDGAPLSEEIALQLIINNLDDVFFLIDKELKIVICSEVTKKTVKQHLGYTIRPGMSILELVPLERRKFLKEVYAEVLHGKERWTEVEVPINGTANYFESYFKPAKNQKKEIIGVLVSTRNITGKKQADLEQSKIKESLRLSEQQYRTLFDSNPLPCWIYDLETQKFLEVNEAAIKHYGYTHDEFLQLTIFDIQAEENIEKLKKRTINRVQKTYSLNNWQHKLKDGRIIFVDLRINCINYHGKEANLVVAHDVTPKVVTENELRKSNERFRLAAKASSEALWEWDVITKEAYISSTYTDMMGWRADEFRKFDEWYDYIHPDDKEETIRTYQDAIDNPKTERWEKEYRYLKSDGSYAYVNDKAVILRNNKGEAIKVTGALQNITEQKRIEAELKKSNMRFQLASRAASDAIYEWDIIANEFYWSDSLQSLFGYHPSEVNIETWKELLHPAESQKTIQSLEDTLAHPRKKIWNQEYRLKRADGKFSYVLERGFIVRDEEGKALRMIGSLQDISDRKFHEQLLSLERSILELSANPGIELKEVVDKLLKGIEEIHTHSITSVLLLKDDKIIEHLASPSLPPGYAEAINGTPIGAAAGSCGTAMFLKKPVITSDIDKDPLWSKYKHIAARFGLKACWALPIIHSSGKVLGSFAIYHKTPQIPDNNELATVERLRNILRIVMENRWSLQEIRLANERFDIMMMATHDLIWDWNLETNFVYREGTGLKKVFGVEKNETIENINEWIKRLHPDDVQKVKKVMAHIMNAVHENNFDVEYRFRRDDGTYTFVYDRGVLIRNKEGKPIRMIGAAQDVSERKRLEKELLNNELEHQKAINLATVETQEQERSEIGKELHDNVNQVLTTTKLYLDLAISNPELRDEMVLKSNKNIINVINEIRQLSRSLMNPSIGDLGLIDSIHDLIENINLTRKLHVSLQSKSEIEDLLDKNQKLTIFRIIQEALNNAIKHAKATKVSIKILYNTTMVEVVIEDNGIGFNLQKVKKGAGLKNIQNRIYLINGTHNIESAPSKGSKIIINFPFKQNSIS</sequence>
<dbReference type="PANTHER" id="PTHR43304">
    <property type="entry name" value="PHYTOCHROME-LIKE PROTEIN CPH1"/>
    <property type="match status" value="1"/>
</dbReference>
<dbReference type="NCBIfam" id="TIGR00229">
    <property type="entry name" value="sensory_box"/>
    <property type="match status" value="4"/>
</dbReference>
<dbReference type="SMART" id="SM00065">
    <property type="entry name" value="GAF"/>
    <property type="match status" value="1"/>
</dbReference>
<evidence type="ECO:0000256" key="4">
    <source>
        <dbReference type="ARBA" id="ARBA00022679"/>
    </source>
</evidence>
<feature type="domain" description="Histidine kinase" evidence="6">
    <location>
        <begin position="852"/>
        <end position="1043"/>
    </location>
</feature>
<keyword evidence="10" id="KW-1185">Reference proteome</keyword>
<feature type="domain" description="PAS" evidence="7">
    <location>
        <begin position="405"/>
        <end position="475"/>
    </location>
</feature>
<dbReference type="InterPro" id="IPR036890">
    <property type="entry name" value="HATPase_C_sf"/>
</dbReference>
<feature type="domain" description="PAS" evidence="7">
    <location>
        <begin position="276"/>
        <end position="347"/>
    </location>
</feature>
<dbReference type="SUPFAM" id="SSF55781">
    <property type="entry name" value="GAF domain-like"/>
    <property type="match status" value="1"/>
</dbReference>
<keyword evidence="5" id="KW-0418">Kinase</keyword>
<dbReference type="CDD" id="cd00130">
    <property type="entry name" value="PAS"/>
    <property type="match status" value="4"/>
</dbReference>
<dbReference type="InterPro" id="IPR000700">
    <property type="entry name" value="PAS-assoc_C"/>
</dbReference>
<dbReference type="SMART" id="SM00091">
    <property type="entry name" value="PAS"/>
    <property type="match status" value="5"/>
</dbReference>
<dbReference type="Gene3D" id="3.30.450.20">
    <property type="entry name" value="PAS domain"/>
    <property type="match status" value="5"/>
</dbReference>
<dbReference type="STRING" id="1121884.SAMN02745131_00241"/>
<feature type="domain" description="PAC" evidence="8">
    <location>
        <begin position="352"/>
        <end position="404"/>
    </location>
</feature>
<dbReference type="InterPro" id="IPR000014">
    <property type="entry name" value="PAS"/>
</dbReference>
<feature type="domain" description="PAC" evidence="8">
    <location>
        <begin position="777"/>
        <end position="829"/>
    </location>
</feature>
<evidence type="ECO:0000256" key="3">
    <source>
        <dbReference type="ARBA" id="ARBA00022553"/>
    </source>
</evidence>
<dbReference type="SUPFAM" id="SSF55874">
    <property type="entry name" value="ATPase domain of HSP90 chaperone/DNA topoisomerase II/histidine kinase"/>
    <property type="match status" value="1"/>
</dbReference>
<evidence type="ECO:0000256" key="2">
    <source>
        <dbReference type="ARBA" id="ARBA00012438"/>
    </source>
</evidence>
<keyword evidence="4" id="KW-0808">Transferase</keyword>
<evidence type="ECO:0000259" key="6">
    <source>
        <dbReference type="PROSITE" id="PS50109"/>
    </source>
</evidence>
<evidence type="ECO:0000259" key="7">
    <source>
        <dbReference type="PROSITE" id="PS50112"/>
    </source>
</evidence>